<feature type="transmembrane region" description="Helical" evidence="1">
    <location>
        <begin position="31"/>
        <end position="49"/>
    </location>
</feature>
<evidence type="ECO:0000256" key="1">
    <source>
        <dbReference type="SAM" id="Phobius"/>
    </source>
</evidence>
<dbReference type="Gene3D" id="2.40.50.1020">
    <property type="entry name" value="LytTr DNA-binding domain"/>
    <property type="match status" value="1"/>
</dbReference>
<proteinExistence type="predicted"/>
<dbReference type="EMBL" id="BAABAK010000015">
    <property type="protein sequence ID" value="GAA3972419.1"/>
    <property type="molecule type" value="Genomic_DNA"/>
</dbReference>
<accession>A0ABP7PWU8</accession>
<gene>
    <name evidence="3" type="ORF">GCM10022246_25910</name>
</gene>
<feature type="domain" description="HTH LytTR-type" evidence="2">
    <location>
        <begin position="179"/>
        <end position="280"/>
    </location>
</feature>
<keyword evidence="1" id="KW-0812">Transmembrane</keyword>
<dbReference type="SMART" id="SM00850">
    <property type="entry name" value="LytTR"/>
    <property type="match status" value="1"/>
</dbReference>
<keyword evidence="4" id="KW-1185">Reference proteome</keyword>
<dbReference type="Pfam" id="PF04397">
    <property type="entry name" value="LytTR"/>
    <property type="match status" value="1"/>
</dbReference>
<reference evidence="4" key="1">
    <citation type="journal article" date="2019" name="Int. J. Syst. Evol. Microbiol.">
        <title>The Global Catalogue of Microorganisms (GCM) 10K type strain sequencing project: providing services to taxonomists for standard genome sequencing and annotation.</title>
        <authorList>
            <consortium name="The Broad Institute Genomics Platform"/>
            <consortium name="The Broad Institute Genome Sequencing Center for Infectious Disease"/>
            <person name="Wu L."/>
            <person name="Ma J."/>
        </authorList>
    </citation>
    <scope>NUCLEOTIDE SEQUENCE [LARGE SCALE GENOMIC DNA]</scope>
    <source>
        <strain evidence="4">JCM 17338</strain>
    </source>
</reference>
<evidence type="ECO:0000259" key="2">
    <source>
        <dbReference type="SMART" id="SM00850"/>
    </source>
</evidence>
<evidence type="ECO:0000313" key="3">
    <source>
        <dbReference type="EMBL" id="GAA3972419.1"/>
    </source>
</evidence>
<name>A0ABP7PWU8_9SPHI</name>
<dbReference type="Proteomes" id="UP001501081">
    <property type="component" value="Unassembled WGS sequence"/>
</dbReference>
<evidence type="ECO:0000313" key="4">
    <source>
        <dbReference type="Proteomes" id="UP001501081"/>
    </source>
</evidence>
<comment type="caution">
    <text evidence="3">The sequence shown here is derived from an EMBL/GenBank/DDBJ whole genome shotgun (WGS) entry which is preliminary data.</text>
</comment>
<feature type="transmembrane region" description="Helical" evidence="1">
    <location>
        <begin position="70"/>
        <end position="93"/>
    </location>
</feature>
<keyword evidence="1" id="KW-0472">Membrane</keyword>
<dbReference type="InterPro" id="IPR007492">
    <property type="entry name" value="LytTR_DNA-bd_dom"/>
</dbReference>
<organism evidence="3 4">
    <name type="scientific">Pedobacter ginsengiterrae</name>
    <dbReference type="NCBI Taxonomy" id="871696"/>
    <lineage>
        <taxon>Bacteria</taxon>
        <taxon>Pseudomonadati</taxon>
        <taxon>Bacteroidota</taxon>
        <taxon>Sphingobacteriia</taxon>
        <taxon>Sphingobacteriales</taxon>
        <taxon>Sphingobacteriaceae</taxon>
        <taxon>Pedobacter</taxon>
    </lineage>
</organism>
<keyword evidence="1" id="KW-1133">Transmembrane helix</keyword>
<protein>
    <recommendedName>
        <fullName evidence="2">HTH LytTR-type domain-containing protein</fullName>
    </recommendedName>
</protein>
<sequence>MRILLAFLGSIYLIIEGQHKPAMVIIQQKNFYVSLVFSFFIAMVLLKIIHYISINLDKGWDWKRRPVLRLVLQVVFGFFVVLYLNLLLVKGVFHLLDADFKKSGYMLVEFPKVKWMLGTMNFLYWIKALAPGLLSWKHFKSRLDASPPSISQERARGREIDSEAALKDGIEGIIGKLGNKTKHISLDEIACIKCESRSGYVYLKNNAVFNIDYRTQDLVDVLDPTRFYQTNRGIIFSLDVIESYRRDKKEGVLILKEEINPEVSKIVSRERFREFKAAFDRKMQA</sequence>